<feature type="compositionally biased region" description="Basic and acidic residues" evidence="1">
    <location>
        <begin position="1"/>
        <end position="16"/>
    </location>
</feature>
<organism evidence="2 3">
    <name type="scientific">Punica granatum</name>
    <name type="common">Pomegranate</name>
    <dbReference type="NCBI Taxonomy" id="22663"/>
    <lineage>
        <taxon>Eukaryota</taxon>
        <taxon>Viridiplantae</taxon>
        <taxon>Streptophyta</taxon>
        <taxon>Embryophyta</taxon>
        <taxon>Tracheophyta</taxon>
        <taxon>Spermatophyta</taxon>
        <taxon>Magnoliopsida</taxon>
        <taxon>eudicotyledons</taxon>
        <taxon>Gunneridae</taxon>
        <taxon>Pentapetalae</taxon>
        <taxon>rosids</taxon>
        <taxon>malvids</taxon>
        <taxon>Myrtales</taxon>
        <taxon>Lythraceae</taxon>
        <taxon>Punica</taxon>
    </lineage>
</organism>
<feature type="region of interest" description="Disordered" evidence="1">
    <location>
        <begin position="92"/>
        <end position="112"/>
    </location>
</feature>
<reference evidence="2 3" key="1">
    <citation type="submission" date="2017-11" db="EMBL/GenBank/DDBJ databases">
        <title>De-novo sequencing of pomegranate (Punica granatum L.) genome.</title>
        <authorList>
            <person name="Akparov Z."/>
            <person name="Amiraslanov A."/>
            <person name="Hajiyeva S."/>
            <person name="Abbasov M."/>
            <person name="Kaur K."/>
            <person name="Hamwieh A."/>
            <person name="Solovyev V."/>
            <person name="Salamov A."/>
            <person name="Braich B."/>
            <person name="Kosarev P."/>
            <person name="Mahmoud A."/>
            <person name="Hajiyev E."/>
            <person name="Babayeva S."/>
            <person name="Izzatullayeva V."/>
            <person name="Mammadov A."/>
            <person name="Mammadov A."/>
            <person name="Sharifova S."/>
            <person name="Ojaghi J."/>
            <person name="Eynullazada K."/>
            <person name="Bayramov B."/>
            <person name="Abdulazimova A."/>
            <person name="Shahmuradov I."/>
        </authorList>
    </citation>
    <scope>NUCLEOTIDE SEQUENCE [LARGE SCALE GENOMIC DNA]</scope>
    <source>
        <strain evidence="3">cv. AG2017</strain>
        <tissue evidence="2">Leaf</tissue>
    </source>
</reference>
<comment type="caution">
    <text evidence="2">The sequence shown here is derived from an EMBL/GenBank/DDBJ whole genome shotgun (WGS) entry which is preliminary data.</text>
</comment>
<protein>
    <submittedName>
        <fullName evidence="2">Uncharacterized protein</fullName>
    </submittedName>
</protein>
<evidence type="ECO:0000313" key="3">
    <source>
        <dbReference type="Proteomes" id="UP000233551"/>
    </source>
</evidence>
<evidence type="ECO:0000256" key="1">
    <source>
        <dbReference type="SAM" id="MobiDB-lite"/>
    </source>
</evidence>
<dbReference type="EMBL" id="PGOL01000169">
    <property type="protein sequence ID" value="PKI75499.1"/>
    <property type="molecule type" value="Genomic_DNA"/>
</dbReference>
<dbReference type="Proteomes" id="UP000233551">
    <property type="component" value="Unassembled WGS sequence"/>
</dbReference>
<sequence length="122" mass="13764">MVALQIRDRRLSDHHVGSPRSEIQPQLNRSSTEKQERRGGREGKRTHGVTTNLREVRTRGGWLALRPVSEIPVEFQLPRRESGKKPTFQISFHGNATENPQIVRDDDGGGDDSKTVFLVISP</sequence>
<feature type="compositionally biased region" description="Basic and acidic residues" evidence="1">
    <location>
        <begin position="103"/>
        <end position="112"/>
    </location>
</feature>
<proteinExistence type="predicted"/>
<feature type="compositionally biased region" description="Polar residues" evidence="1">
    <location>
        <begin position="21"/>
        <end position="30"/>
    </location>
</feature>
<feature type="compositionally biased region" description="Basic and acidic residues" evidence="1">
    <location>
        <begin position="31"/>
        <end position="45"/>
    </location>
</feature>
<feature type="region of interest" description="Disordered" evidence="1">
    <location>
        <begin position="1"/>
        <end position="49"/>
    </location>
</feature>
<gene>
    <name evidence="2" type="ORF">CRG98_004169</name>
</gene>
<name>A0A2I0L458_PUNGR</name>
<dbReference type="AlphaFoldDB" id="A0A2I0L458"/>
<accession>A0A2I0L458</accession>
<evidence type="ECO:0000313" key="2">
    <source>
        <dbReference type="EMBL" id="PKI75499.1"/>
    </source>
</evidence>
<keyword evidence="3" id="KW-1185">Reference proteome</keyword>